<gene>
    <name evidence="1" type="ORF">F2Q70_00036345</name>
</gene>
<accession>A0A8S9K101</accession>
<protein>
    <submittedName>
        <fullName evidence="1">Uncharacterized protein</fullName>
    </submittedName>
</protein>
<organism evidence="1">
    <name type="scientific">Brassica cretica</name>
    <name type="common">Mustard</name>
    <dbReference type="NCBI Taxonomy" id="69181"/>
    <lineage>
        <taxon>Eukaryota</taxon>
        <taxon>Viridiplantae</taxon>
        <taxon>Streptophyta</taxon>
        <taxon>Embryophyta</taxon>
        <taxon>Tracheophyta</taxon>
        <taxon>Spermatophyta</taxon>
        <taxon>Magnoliopsida</taxon>
        <taxon>eudicotyledons</taxon>
        <taxon>Gunneridae</taxon>
        <taxon>Pentapetalae</taxon>
        <taxon>rosids</taxon>
        <taxon>malvids</taxon>
        <taxon>Brassicales</taxon>
        <taxon>Brassicaceae</taxon>
        <taxon>Brassiceae</taxon>
        <taxon>Brassica</taxon>
    </lineage>
</organism>
<proteinExistence type="predicted"/>
<evidence type="ECO:0000313" key="1">
    <source>
        <dbReference type="EMBL" id="KAF2587313.1"/>
    </source>
</evidence>
<sequence length="138" mass="15367">MEAPINNRRRAAIDNHQCHTEDSLQELAGLVGHSIVFHPSTTQLTNIEIAKVYMVIDHQKPLSDFANARLKEETPAEFLSLIRGLHLSALIVRKLGTQSLRARLLCQHALSENQSSIALTTAHESTLMQDGKNLKHLS</sequence>
<dbReference type="AlphaFoldDB" id="A0A8S9K101"/>
<reference evidence="1" key="1">
    <citation type="submission" date="2019-12" db="EMBL/GenBank/DDBJ databases">
        <title>Genome sequencing and annotation of Brassica cretica.</title>
        <authorList>
            <person name="Studholme D.J."/>
            <person name="Sarris P.F."/>
        </authorList>
    </citation>
    <scope>NUCLEOTIDE SEQUENCE</scope>
    <source>
        <strain evidence="1">PFS-102/07</strain>
        <tissue evidence="1">Leaf</tissue>
    </source>
</reference>
<name>A0A8S9K101_BRACR</name>
<dbReference type="EMBL" id="QGKY02000246">
    <property type="protein sequence ID" value="KAF2587313.1"/>
    <property type="molecule type" value="Genomic_DNA"/>
</dbReference>
<comment type="caution">
    <text evidence="1">The sequence shown here is derived from an EMBL/GenBank/DDBJ whole genome shotgun (WGS) entry which is preliminary data.</text>
</comment>